<reference evidence="2 3" key="1">
    <citation type="journal article" date="2018" name="Nat. Genet.">
        <title>The Rosa genome provides new insights in the design of modern roses.</title>
        <authorList>
            <person name="Bendahmane M."/>
        </authorList>
    </citation>
    <scope>NUCLEOTIDE SEQUENCE [LARGE SCALE GENOMIC DNA]</scope>
    <source>
        <strain evidence="3">cv. Old Blush</strain>
    </source>
</reference>
<name>A0A2P6SNP8_ROSCH</name>
<evidence type="ECO:0000313" key="2">
    <source>
        <dbReference type="EMBL" id="PRQ60289.1"/>
    </source>
</evidence>
<comment type="caution">
    <text evidence="2">The sequence shown here is derived from an EMBL/GenBank/DDBJ whole genome shotgun (WGS) entry which is preliminary data.</text>
</comment>
<keyword evidence="1" id="KW-1133">Transmembrane helix</keyword>
<evidence type="ECO:0000313" key="3">
    <source>
        <dbReference type="Proteomes" id="UP000238479"/>
    </source>
</evidence>
<protein>
    <submittedName>
        <fullName evidence="2">Uncharacterized protein</fullName>
    </submittedName>
</protein>
<proteinExistence type="predicted"/>
<organism evidence="2 3">
    <name type="scientific">Rosa chinensis</name>
    <name type="common">China rose</name>
    <dbReference type="NCBI Taxonomy" id="74649"/>
    <lineage>
        <taxon>Eukaryota</taxon>
        <taxon>Viridiplantae</taxon>
        <taxon>Streptophyta</taxon>
        <taxon>Embryophyta</taxon>
        <taxon>Tracheophyta</taxon>
        <taxon>Spermatophyta</taxon>
        <taxon>Magnoliopsida</taxon>
        <taxon>eudicotyledons</taxon>
        <taxon>Gunneridae</taxon>
        <taxon>Pentapetalae</taxon>
        <taxon>rosids</taxon>
        <taxon>fabids</taxon>
        <taxon>Rosales</taxon>
        <taxon>Rosaceae</taxon>
        <taxon>Rosoideae</taxon>
        <taxon>Rosoideae incertae sedis</taxon>
        <taxon>Rosa</taxon>
    </lineage>
</organism>
<feature type="transmembrane region" description="Helical" evidence="1">
    <location>
        <begin position="12"/>
        <end position="38"/>
    </location>
</feature>
<accession>A0A2P6SNP8</accession>
<sequence>MEHGKVIWGKQVMVDCFGIIKVLFWVLFAPIWICLVLLQRRSWQLLKQYN</sequence>
<keyword evidence="1" id="KW-0812">Transmembrane</keyword>
<evidence type="ECO:0000256" key="1">
    <source>
        <dbReference type="SAM" id="Phobius"/>
    </source>
</evidence>
<keyword evidence="3" id="KW-1185">Reference proteome</keyword>
<dbReference type="Gramene" id="PRQ60289">
    <property type="protein sequence ID" value="PRQ60289"/>
    <property type="gene ID" value="RchiOBHm_Chr1g0379581"/>
</dbReference>
<keyword evidence="1" id="KW-0472">Membrane</keyword>
<dbReference type="Proteomes" id="UP000238479">
    <property type="component" value="Chromosome 1"/>
</dbReference>
<dbReference type="EMBL" id="PDCK01000039">
    <property type="protein sequence ID" value="PRQ60289.1"/>
    <property type="molecule type" value="Genomic_DNA"/>
</dbReference>
<dbReference type="AlphaFoldDB" id="A0A2P6SNP8"/>
<gene>
    <name evidence="2" type="ORF">RchiOBHm_Chr1g0379581</name>
</gene>